<evidence type="ECO:0000256" key="8">
    <source>
        <dbReference type="ARBA" id="ARBA00022837"/>
    </source>
</evidence>
<dbReference type="PANTHER" id="PTHR42884:SF14">
    <property type="entry name" value="NEUROENDOCRINE CONVERTASE 1"/>
    <property type="match status" value="1"/>
</dbReference>
<feature type="domain" description="P/Homo B" evidence="17">
    <location>
        <begin position="556"/>
        <end position="691"/>
    </location>
</feature>
<feature type="transmembrane region" description="Helical" evidence="16">
    <location>
        <begin position="798"/>
        <end position="819"/>
    </location>
</feature>
<feature type="region of interest" description="Disordered" evidence="15">
    <location>
        <begin position="715"/>
        <end position="768"/>
    </location>
</feature>
<dbReference type="Pfam" id="PF01483">
    <property type="entry name" value="P_proprotein"/>
    <property type="match status" value="1"/>
</dbReference>
<dbReference type="Proteomes" id="UP001309876">
    <property type="component" value="Unassembled WGS sequence"/>
</dbReference>
<comment type="caution">
    <text evidence="18">The sequence shown here is derived from an EMBL/GenBank/DDBJ whole genome shotgun (WGS) entry which is preliminary data.</text>
</comment>
<evidence type="ECO:0000256" key="12">
    <source>
        <dbReference type="ARBA" id="ARBA00023180"/>
    </source>
</evidence>
<dbReference type="EC" id="3.4.21.61" evidence="18"/>
<feature type="compositionally biased region" description="Basic and acidic residues" evidence="15">
    <location>
        <begin position="1"/>
        <end position="10"/>
    </location>
</feature>
<dbReference type="GO" id="GO:0000139">
    <property type="term" value="C:Golgi membrane"/>
    <property type="evidence" value="ECO:0007669"/>
    <property type="project" value="TreeGrafter"/>
</dbReference>
<comment type="similarity">
    <text evidence="2">Belongs to the peptidase S8 family. Furin subfamily.</text>
</comment>
<keyword evidence="6 14" id="KW-0378">Hydrolase</keyword>
<feature type="region of interest" description="Disordered" evidence="15">
    <location>
        <begin position="191"/>
        <end position="215"/>
    </location>
</feature>
<dbReference type="InterPro" id="IPR036852">
    <property type="entry name" value="Peptidase_S8/S53_dom_sf"/>
</dbReference>
<gene>
    <name evidence="18" type="primary">KEX2</name>
    <name evidence="18" type="ORF">LTR05_005310</name>
</gene>
<evidence type="ECO:0000256" key="15">
    <source>
        <dbReference type="SAM" id="MobiDB-lite"/>
    </source>
</evidence>
<keyword evidence="3 14" id="KW-0645">Protease</keyword>
<dbReference type="Gene3D" id="2.60.120.260">
    <property type="entry name" value="Galactose-binding domain-like"/>
    <property type="match status" value="1"/>
</dbReference>
<evidence type="ECO:0000256" key="2">
    <source>
        <dbReference type="ARBA" id="ARBA00005325"/>
    </source>
</evidence>
<dbReference type="FunFam" id="2.60.120.260:FF:000026">
    <property type="entry name" value="proprotein convertase subtilisin/kexin type 7"/>
    <property type="match status" value="1"/>
</dbReference>
<keyword evidence="12" id="KW-0325">Glycoprotein</keyword>
<feature type="compositionally biased region" description="Basic and acidic residues" evidence="15">
    <location>
        <begin position="884"/>
        <end position="894"/>
    </location>
</feature>
<evidence type="ECO:0000259" key="17">
    <source>
        <dbReference type="PROSITE" id="PS51829"/>
    </source>
</evidence>
<dbReference type="InterPro" id="IPR034182">
    <property type="entry name" value="Kexin/furin"/>
</dbReference>
<reference evidence="18 19" key="1">
    <citation type="submission" date="2023-08" db="EMBL/GenBank/DDBJ databases">
        <title>Black Yeasts Isolated from many extreme environments.</title>
        <authorList>
            <person name="Coleine C."/>
            <person name="Stajich J.E."/>
            <person name="Selbmann L."/>
        </authorList>
    </citation>
    <scope>NUCLEOTIDE SEQUENCE [LARGE SCALE GENOMIC DNA]</scope>
    <source>
        <strain evidence="18 19">CCFEE 5910</strain>
    </source>
</reference>
<feature type="active site" description="Charge relay system" evidence="13 14">
    <location>
        <position position="308"/>
    </location>
</feature>
<evidence type="ECO:0000256" key="1">
    <source>
        <dbReference type="ARBA" id="ARBA00004370"/>
    </source>
</evidence>
<dbReference type="GO" id="GO:0004252">
    <property type="term" value="F:serine-type endopeptidase activity"/>
    <property type="evidence" value="ECO:0007669"/>
    <property type="project" value="UniProtKB-UniRule"/>
</dbReference>
<comment type="subcellular location">
    <subcellularLocation>
        <location evidence="1">Membrane</location>
    </subcellularLocation>
</comment>
<evidence type="ECO:0000256" key="5">
    <source>
        <dbReference type="ARBA" id="ARBA00022729"/>
    </source>
</evidence>
<keyword evidence="8" id="KW-0106">Calcium</keyword>
<keyword evidence="5" id="KW-0732">Signal</keyword>
<dbReference type="PRINTS" id="PR00723">
    <property type="entry name" value="SUBTILISIN"/>
</dbReference>
<feature type="compositionally biased region" description="Low complexity" evidence="15">
    <location>
        <begin position="745"/>
        <end position="768"/>
    </location>
</feature>
<dbReference type="EMBL" id="JAVRRJ010000005">
    <property type="protein sequence ID" value="KAK5084234.1"/>
    <property type="molecule type" value="Genomic_DNA"/>
</dbReference>
<feature type="active site" description="Charge relay system" evidence="13 14">
    <location>
        <position position="480"/>
    </location>
</feature>
<dbReference type="InterPro" id="IPR023828">
    <property type="entry name" value="Peptidase_S8_Ser-AS"/>
</dbReference>
<dbReference type="Gene3D" id="3.40.50.200">
    <property type="entry name" value="Peptidase S8/S53 domain"/>
    <property type="match status" value="1"/>
</dbReference>
<dbReference type="GO" id="GO:0016485">
    <property type="term" value="P:protein processing"/>
    <property type="evidence" value="ECO:0007669"/>
    <property type="project" value="TreeGrafter"/>
</dbReference>
<dbReference type="InterPro" id="IPR000209">
    <property type="entry name" value="Peptidase_S8/S53_dom"/>
</dbReference>
<dbReference type="InterPro" id="IPR015500">
    <property type="entry name" value="Peptidase_S8_subtilisin-rel"/>
</dbReference>
<protein>
    <submittedName>
        <fullName evidence="18">Pheromone processing endoprotease</fullName>
        <ecNumber evidence="18">3.4.21.61</ecNumber>
    </submittedName>
</protein>
<feature type="region of interest" description="Disordered" evidence="15">
    <location>
        <begin position="861"/>
        <end position="907"/>
    </location>
</feature>
<dbReference type="GO" id="GO:0005802">
    <property type="term" value="C:trans-Golgi network"/>
    <property type="evidence" value="ECO:0007669"/>
    <property type="project" value="TreeGrafter"/>
</dbReference>
<evidence type="ECO:0000256" key="9">
    <source>
        <dbReference type="ARBA" id="ARBA00022989"/>
    </source>
</evidence>
<organism evidence="18 19">
    <name type="scientific">Lithohypha guttulata</name>
    <dbReference type="NCBI Taxonomy" id="1690604"/>
    <lineage>
        <taxon>Eukaryota</taxon>
        <taxon>Fungi</taxon>
        <taxon>Dikarya</taxon>
        <taxon>Ascomycota</taxon>
        <taxon>Pezizomycotina</taxon>
        <taxon>Eurotiomycetes</taxon>
        <taxon>Chaetothyriomycetidae</taxon>
        <taxon>Chaetothyriales</taxon>
        <taxon>Trichomeriaceae</taxon>
        <taxon>Lithohypha</taxon>
    </lineage>
</organism>
<dbReference type="PROSITE" id="PS51829">
    <property type="entry name" value="P_HOMO_B"/>
    <property type="match status" value="1"/>
</dbReference>
<proteinExistence type="inferred from homology"/>
<feature type="region of interest" description="Disordered" evidence="15">
    <location>
        <begin position="1"/>
        <end position="62"/>
    </location>
</feature>
<evidence type="ECO:0000256" key="14">
    <source>
        <dbReference type="PROSITE-ProRule" id="PRU01240"/>
    </source>
</evidence>
<keyword evidence="4 16" id="KW-0812">Transmembrane</keyword>
<sequence length="907" mass="100275">MPDKLPFDVHRARRLKPRSSSTSSAKHGQPKDKGVRRRKGPGSRKLRQIAGPTTDNTEESQILTNSIPPTLTVTILRFNAHLISSAIVQTRNYDSFDYFVVQLQQSTDPQTLASKLNATFEGPLGELPNHFTFSCPKAQSADVEATLEELRHKRLLRKRGLSIEDDPEELQGLQWHQKQELKQRHVKRVPAPPTGWQKPRQANNAGQLDQQQQADKARLEEIASSLDIHDPIFLEQWHLLNYIQKGIDVNVTGVWQNGVTGQGVTACVIDDGLDFTSNDLKPNYYANGSWDFNDKGPEPKPRLSDDRHGTRCAGEIAAARNDVCGVGMAYDSQISGVRILSAPISDEDEALSINYHYQENDIYSCSWGPPDDGQTMEAPGLLIKKAMVNGVQQGRDGRGSVFVFAAGNGAAKDDNCNFDGYTNSIYSITTGAIDRAGDHPYYSEKCSALLVVTPSSGHSDAIHTTDVGFNTCYNGHGGTSAAGPLMVGAVALALSARPELTWRDLQYLTIDTSVPIHLDDAEWQDTATGKKFSHTYGYGKLDTYSFVEAAKTFELVKPQAWYHSPWIAVAHDIPEGDKGLAASFDVTPEMLENANLARLEHVTVTMNVNHTRRGDLSVELKSPQNTVSRLSTSRKNDNARSGYTDWTFMSVVHWGESGVGTWTVIVKDTIANEHQGQFSDWRLNLWGESIDGSKQELHPLPDEHDDDHEIATASVTTTSVEPTSPPTDLPEHPTDHPERPTKPKPTSADTTAFTTPATTTTPTAPSVTSEVAEATHTTSESYLAGFLPTFGVSKKTQIWIYGSIVLMAIFGICLFAYFWQQKRKRQRNSRENYEFEMVNDEDLDDARQGLTGSRRRKRGGELYDAFAGESDEEVFSDEDDDDGYHDRDTPDHDTGSGSGSASQDEKR</sequence>
<evidence type="ECO:0000256" key="4">
    <source>
        <dbReference type="ARBA" id="ARBA00022692"/>
    </source>
</evidence>
<dbReference type="InterPro" id="IPR008979">
    <property type="entry name" value="Galactose-bd-like_sf"/>
</dbReference>
<evidence type="ECO:0000256" key="10">
    <source>
        <dbReference type="ARBA" id="ARBA00023136"/>
    </source>
</evidence>
<evidence type="ECO:0000313" key="19">
    <source>
        <dbReference type="Proteomes" id="UP001309876"/>
    </source>
</evidence>
<evidence type="ECO:0000256" key="3">
    <source>
        <dbReference type="ARBA" id="ARBA00022670"/>
    </source>
</evidence>
<dbReference type="AlphaFoldDB" id="A0AAN7Y5U5"/>
<feature type="compositionally biased region" description="Polar residues" evidence="15">
    <location>
        <begin position="51"/>
        <end position="62"/>
    </location>
</feature>
<dbReference type="InterPro" id="IPR022398">
    <property type="entry name" value="Peptidase_S8_His-AS"/>
</dbReference>
<dbReference type="SUPFAM" id="SSF52743">
    <property type="entry name" value="Subtilisin-like"/>
    <property type="match status" value="1"/>
</dbReference>
<name>A0AAN7Y5U5_9EURO</name>
<accession>A0AAN7Y5U5</accession>
<dbReference type="CDD" id="cd04059">
    <property type="entry name" value="Peptidases_S8_Protein_convertases_Kexins_Furin-like"/>
    <property type="match status" value="1"/>
</dbReference>
<feature type="compositionally biased region" description="Basic residues" evidence="15">
    <location>
        <begin position="34"/>
        <end position="47"/>
    </location>
</feature>
<feature type="compositionally biased region" description="Basic and acidic residues" evidence="15">
    <location>
        <begin position="729"/>
        <end position="741"/>
    </location>
</feature>
<evidence type="ECO:0000256" key="11">
    <source>
        <dbReference type="ARBA" id="ARBA00023145"/>
    </source>
</evidence>
<keyword evidence="19" id="KW-1185">Reference proteome</keyword>
<dbReference type="PROSITE" id="PS00137">
    <property type="entry name" value="SUBTILASE_HIS"/>
    <property type="match status" value="1"/>
</dbReference>
<dbReference type="Pfam" id="PF00082">
    <property type="entry name" value="Peptidase_S8"/>
    <property type="match status" value="1"/>
</dbReference>
<dbReference type="PANTHER" id="PTHR42884">
    <property type="entry name" value="PROPROTEIN CONVERTASE SUBTILISIN/KEXIN-RELATED"/>
    <property type="match status" value="1"/>
</dbReference>
<feature type="compositionally biased region" description="Polar residues" evidence="15">
    <location>
        <begin position="200"/>
        <end position="214"/>
    </location>
</feature>
<keyword evidence="7 14" id="KW-0720">Serine protease</keyword>
<feature type="active site" description="Charge relay system" evidence="13 14">
    <location>
        <position position="270"/>
    </location>
</feature>
<dbReference type="SUPFAM" id="SSF49785">
    <property type="entry name" value="Galactose-binding domain-like"/>
    <property type="match status" value="1"/>
</dbReference>
<evidence type="ECO:0000256" key="7">
    <source>
        <dbReference type="ARBA" id="ARBA00022825"/>
    </source>
</evidence>
<dbReference type="FunFam" id="3.40.50.200:FF:000005">
    <property type="entry name" value="Proprotein convertase subtilisin/kexin type 7"/>
    <property type="match status" value="1"/>
</dbReference>
<evidence type="ECO:0000313" key="18">
    <source>
        <dbReference type="EMBL" id="KAK5084234.1"/>
    </source>
</evidence>
<evidence type="ECO:0000256" key="6">
    <source>
        <dbReference type="ARBA" id="ARBA00022801"/>
    </source>
</evidence>
<dbReference type="PROSITE" id="PS51892">
    <property type="entry name" value="SUBTILASE"/>
    <property type="match status" value="1"/>
</dbReference>
<evidence type="ECO:0000256" key="16">
    <source>
        <dbReference type="SAM" id="Phobius"/>
    </source>
</evidence>
<keyword evidence="11" id="KW-0865">Zymogen</keyword>
<dbReference type="PROSITE" id="PS00138">
    <property type="entry name" value="SUBTILASE_SER"/>
    <property type="match status" value="1"/>
</dbReference>
<evidence type="ECO:0000256" key="13">
    <source>
        <dbReference type="PIRSR" id="PIRSR615500-1"/>
    </source>
</evidence>
<keyword evidence="9 16" id="KW-1133">Transmembrane helix</keyword>
<feature type="compositionally biased region" description="Acidic residues" evidence="15">
    <location>
        <begin position="869"/>
        <end position="883"/>
    </location>
</feature>
<keyword evidence="10 16" id="KW-0472">Membrane</keyword>
<dbReference type="InterPro" id="IPR002884">
    <property type="entry name" value="P_dom"/>
</dbReference>
<dbReference type="GO" id="GO:0007323">
    <property type="term" value="P:peptide pheromone maturation"/>
    <property type="evidence" value="ECO:0007669"/>
    <property type="project" value="UniProtKB-ARBA"/>
</dbReference>